<evidence type="ECO:0000313" key="2">
    <source>
        <dbReference type="Proteomes" id="UP000749559"/>
    </source>
</evidence>
<dbReference type="OrthoDB" id="1712432at2759"/>
<dbReference type="Proteomes" id="UP000749559">
    <property type="component" value="Unassembled WGS sequence"/>
</dbReference>
<gene>
    <name evidence="1" type="ORF">OFUS_LOCUS6810</name>
</gene>
<protein>
    <submittedName>
        <fullName evidence="1">Uncharacterized protein</fullName>
    </submittedName>
</protein>
<dbReference type="InterPro" id="IPR005069">
    <property type="entry name" value="Nucl-diP-sugar_transferase"/>
</dbReference>
<evidence type="ECO:0000313" key="1">
    <source>
        <dbReference type="EMBL" id="CAH1780066.1"/>
    </source>
</evidence>
<dbReference type="Pfam" id="PF03407">
    <property type="entry name" value="Nucleotid_trans"/>
    <property type="match status" value="1"/>
</dbReference>
<dbReference type="PANTHER" id="PTHR47032:SF1">
    <property type="entry name" value="UDP-D-XYLOSE:L-FUCOSE ALPHA-1,3-D-XYLOSYLTRANSFERASE-RELATED"/>
    <property type="match status" value="1"/>
</dbReference>
<dbReference type="GO" id="GO:0005794">
    <property type="term" value="C:Golgi apparatus"/>
    <property type="evidence" value="ECO:0007669"/>
    <property type="project" value="TreeGrafter"/>
</dbReference>
<proteinExistence type="predicted"/>
<dbReference type="AlphaFoldDB" id="A0A8J1Y7P3"/>
<keyword evidence="2" id="KW-1185">Reference proteome</keyword>
<dbReference type="InterPro" id="IPR052636">
    <property type="entry name" value="UDP-D-xylose:L-fucose_XylT"/>
</dbReference>
<dbReference type="GO" id="GO:0016757">
    <property type="term" value="F:glycosyltransferase activity"/>
    <property type="evidence" value="ECO:0007669"/>
    <property type="project" value="TreeGrafter"/>
</dbReference>
<accession>A0A8J1Y7P3</accession>
<reference evidence="1" key="1">
    <citation type="submission" date="2022-03" db="EMBL/GenBank/DDBJ databases">
        <authorList>
            <person name="Martin C."/>
        </authorList>
    </citation>
    <scope>NUCLEOTIDE SEQUENCE</scope>
</reference>
<dbReference type="EMBL" id="CAIIXF020000003">
    <property type="protein sequence ID" value="CAH1780066.1"/>
    <property type="molecule type" value="Genomic_DNA"/>
</dbReference>
<sequence>MPLFGRLPIVMLNKGYQRPRYLPMKKVYKIVWIAIFVSFAGCLFYSAKIGTMNLYREKYIVDNSIHSNTNIFIHGKSPDEKAKEKSSADDVEKDHVNMIKDEDIVDVEDHKHDGDTINDMKNIYDIPTSIFRENWVDDEEIQNEEIIDNNWVEDEEKQNEEFINNAFRDSIENVAVNNSIIVSVADKGFLDTTINFYRTSIEPYGIINYLVICIDEDTEDALNSESVQTFFLGQDIAGKDSAESKYDSDDFKRKAKMKTKIVLGILNMGYSVLVTDTDMVYFHNPLEYLGQDEFDMEIQDDAEAGYNSGFMYVHPTTNSIALFEKAWKMSERIPSVGQQDVLNMALEQAEMGSRIKVRVLPPQLFPCGKEYFIHGQRMFSGDNEDPNIVVMHNNWLVGNAAKIYRLKEHCLWTVDDNDYYSDADRRYLMYENPYPYLNIDDEIDALISALAIGMILDRIVILPKFQCDCKSDPDCLEIKDNPSQACAFGALFSVASFDKTFEYRESTFLLNPKVPNNIKNSISGKIAIQTDYITRQDLNHITHRFMPSNTEHGATAEEIRLWLDPFDDISVLNFHSLYGAFWQYGDERDDHLELMVEDGIKPGYYRQTQEIGRAPAVFV</sequence>
<organism evidence="1 2">
    <name type="scientific">Owenia fusiformis</name>
    <name type="common">Polychaete worm</name>
    <dbReference type="NCBI Taxonomy" id="6347"/>
    <lineage>
        <taxon>Eukaryota</taxon>
        <taxon>Metazoa</taxon>
        <taxon>Spiralia</taxon>
        <taxon>Lophotrochozoa</taxon>
        <taxon>Annelida</taxon>
        <taxon>Polychaeta</taxon>
        <taxon>Sedentaria</taxon>
        <taxon>Canalipalpata</taxon>
        <taxon>Sabellida</taxon>
        <taxon>Oweniida</taxon>
        <taxon>Oweniidae</taxon>
        <taxon>Owenia</taxon>
    </lineage>
</organism>
<comment type="caution">
    <text evidence="1">The sequence shown here is derived from an EMBL/GenBank/DDBJ whole genome shotgun (WGS) entry which is preliminary data.</text>
</comment>
<name>A0A8J1Y7P3_OWEFU</name>
<dbReference type="PANTHER" id="PTHR47032">
    <property type="entry name" value="UDP-D-XYLOSE:L-FUCOSE ALPHA-1,3-D-XYLOSYLTRANSFERASE-RELATED"/>
    <property type="match status" value="1"/>
</dbReference>